<accession>H7FUK2</accession>
<sequence length="43" mass="5296">MLTIQNIYWLRTNNFSGYSFRDELLHPFDLIEVEMRRPGLDFF</sequence>
<proteinExistence type="predicted"/>
<dbReference type="AlphaFoldDB" id="H7FUK2"/>
<reference evidence="1 2" key="1">
    <citation type="journal article" date="2014" name="Acta Crystallogr. D">
        <title>Structure-based characterization and antifreeze properties of a hyperactive ice-binding protein from the Antarctic bacterium Flavobacterium frigoris PS1.</title>
        <authorList>
            <person name="Do H."/>
            <person name="Kim S.J."/>
            <person name="Kim H.J."/>
            <person name="Lee J.H."/>
        </authorList>
    </citation>
    <scope>NUCLEOTIDE SEQUENCE [LARGE SCALE GENOMIC DNA]</scope>
    <source>
        <strain evidence="1 2">PS1</strain>
    </source>
</reference>
<dbReference type="EMBL" id="AHKF01000020">
    <property type="protein sequence ID" value="EIA07949.1"/>
    <property type="molecule type" value="Genomic_DNA"/>
</dbReference>
<organism evidence="1 2">
    <name type="scientific">Flavobacterium frigoris (strain PS1)</name>
    <dbReference type="NCBI Taxonomy" id="1086011"/>
    <lineage>
        <taxon>Bacteria</taxon>
        <taxon>Pseudomonadati</taxon>
        <taxon>Bacteroidota</taxon>
        <taxon>Flavobacteriia</taxon>
        <taxon>Flavobacteriales</taxon>
        <taxon>Flavobacteriaceae</taxon>
        <taxon>Flavobacterium</taxon>
    </lineage>
</organism>
<keyword evidence="2" id="KW-1185">Reference proteome</keyword>
<protein>
    <submittedName>
        <fullName evidence="1">Uncharacterized protein</fullName>
    </submittedName>
</protein>
<dbReference type="Proteomes" id="UP000005566">
    <property type="component" value="Unassembled WGS sequence"/>
</dbReference>
<evidence type="ECO:0000313" key="2">
    <source>
        <dbReference type="Proteomes" id="UP000005566"/>
    </source>
</evidence>
<name>H7FUK2_FLAFP</name>
<gene>
    <name evidence="1" type="ORF">HJ01_02817</name>
</gene>
<evidence type="ECO:0000313" key="1">
    <source>
        <dbReference type="EMBL" id="EIA07949.1"/>
    </source>
</evidence>
<dbReference type="STRING" id="1086011.HJ01_02817"/>
<comment type="caution">
    <text evidence="1">The sequence shown here is derived from an EMBL/GenBank/DDBJ whole genome shotgun (WGS) entry which is preliminary data.</text>
</comment>